<keyword evidence="2" id="KW-1185">Reference proteome</keyword>
<dbReference type="OrthoDB" id="6429084at2"/>
<dbReference type="Pfam" id="PF06891">
    <property type="entry name" value="P2_Phage_GpR"/>
    <property type="match status" value="1"/>
</dbReference>
<dbReference type="AlphaFoldDB" id="A0A4P8YDD2"/>
<name>A0A4P8YDD2_9ENTR</name>
<dbReference type="EMBL" id="CP040428">
    <property type="protein sequence ID" value="QCT18489.1"/>
    <property type="molecule type" value="Genomic_DNA"/>
</dbReference>
<dbReference type="KEGG" id="izh:FEM41_01955"/>
<accession>A0A4P8YDD2</accession>
<gene>
    <name evidence="1" type="ORF">FEM41_01955</name>
</gene>
<evidence type="ECO:0000313" key="1">
    <source>
        <dbReference type="EMBL" id="QCT18489.1"/>
    </source>
</evidence>
<organism evidence="1 2">
    <name type="scientific">Jejubacter calystegiae</name>
    <dbReference type="NCBI Taxonomy" id="2579935"/>
    <lineage>
        <taxon>Bacteria</taxon>
        <taxon>Pseudomonadati</taxon>
        <taxon>Pseudomonadota</taxon>
        <taxon>Gammaproteobacteria</taxon>
        <taxon>Enterobacterales</taxon>
        <taxon>Enterobacteriaceae</taxon>
        <taxon>Jejubacter</taxon>
    </lineage>
</organism>
<reference evidence="1 2" key="1">
    <citation type="submission" date="2019-05" db="EMBL/GenBank/DDBJ databases">
        <title>Complete genome sequence of Izhakiella calystegiae KSNA2, an endophyte isolated from beach morning glory (Calystegia soldanella).</title>
        <authorList>
            <person name="Jiang L."/>
            <person name="Jeong J.C."/>
            <person name="Kim C.Y."/>
            <person name="Kim D.H."/>
            <person name="Kim S.W."/>
            <person name="Lee j."/>
        </authorList>
    </citation>
    <scope>NUCLEOTIDE SEQUENCE [LARGE SCALE GENOMIC DNA]</scope>
    <source>
        <strain evidence="1 2">KSNA2</strain>
    </source>
</reference>
<protein>
    <submittedName>
        <fullName evidence="1">Phage tail protein</fullName>
    </submittedName>
</protein>
<dbReference type="InterPro" id="IPR009678">
    <property type="entry name" value="Phage_tail_completion_R"/>
</dbReference>
<dbReference type="Proteomes" id="UP000302163">
    <property type="component" value="Chromosome"/>
</dbReference>
<sequence length="160" mass="18380">MSQLDALTRFLAENMPTRAMQGFDSQMDGVEFIPAQRDLGLNQYRLAIIKYNAVLSWERYPYREYDPKILMALFIAWLAQADRSLFEEIGIDNDLPDFDIDVIDPETAIVVVSLPMAEELNLVPDENGSIPHDGRRWRLESPEIWTAEAAEVIPHREDSL</sequence>
<dbReference type="RefSeq" id="WP_138093916.1">
    <property type="nucleotide sequence ID" value="NZ_CP040428.1"/>
</dbReference>
<proteinExistence type="predicted"/>
<evidence type="ECO:0000313" key="2">
    <source>
        <dbReference type="Proteomes" id="UP000302163"/>
    </source>
</evidence>